<dbReference type="AlphaFoldDB" id="A0A106BQZ3"/>
<comment type="caution">
    <text evidence="1">The sequence shown here is derived from an EMBL/GenBank/DDBJ whole genome shotgun (WGS) entry which is preliminary data.</text>
</comment>
<dbReference type="NCBIfam" id="TIGR03016">
    <property type="entry name" value="pepcterm_hypo_1"/>
    <property type="match status" value="1"/>
</dbReference>
<evidence type="ECO:0000313" key="2">
    <source>
        <dbReference type="Proteomes" id="UP000064243"/>
    </source>
</evidence>
<evidence type="ECO:0008006" key="3">
    <source>
        <dbReference type="Google" id="ProtNLM"/>
    </source>
</evidence>
<dbReference type="OrthoDB" id="8522878at2"/>
<sequence length="483" mass="52902">MAMACAMPAYALDWRLERSVGASATLTDNANQSATDPENALILSVMPSFILRAEDSRRVQATLQYGLRGVARFGENQSTDLYHNLNAIGKAELIDDFLFVDGSARISQELISLLGSPADAEINDSNRATVGTYSISPHIQQRLGTFARAQARYTHSGAIFGSNVASNAVSNGFNASLNSGTRFTDLSWGLNYSIRDVTNRDRNVSDSTFERATASAGYALNRKFRVFGTVGQEWNDYLSATDTDGASWSAGAGWSPSRRTSLEASVGERFFGNTYSATARHRTRATNWNLSYAEDISDISRFLGTTGTVYDYLCLMDGELKLFDDWPFSFPPAPTNCVSFGGKPGLLFDLRNGVFISKTLRAGVSWGKGKLNYSLNAFDIRRDYQLLDSEDRSRGVTGAVNYRFAPKTNIIGSVRLARNEVPVALSGTTDREDDLVTLSLGVNHQFASDLSGALTFRHTQRDSNVADADFEENRLTASGNMRF</sequence>
<accession>A0A106BQZ3</accession>
<keyword evidence="2" id="KW-1185">Reference proteome</keyword>
<dbReference type="Proteomes" id="UP000064243">
    <property type="component" value="Unassembled WGS sequence"/>
</dbReference>
<dbReference type="InterPro" id="IPR017467">
    <property type="entry name" value="CHP03016_PEP-CTERM"/>
</dbReference>
<reference evidence="1 2" key="1">
    <citation type="journal article" date="2015" name="Appl. Environ. Microbiol.">
        <title>Aerobic and Anaerobic Thiosulfate Oxidation by a Cold-Adapted, Subglacial Chemoautotroph.</title>
        <authorList>
            <person name="Harrold Z.R."/>
            <person name="Skidmore M.L."/>
            <person name="Hamilton T.L."/>
            <person name="Desch L."/>
            <person name="Amada K."/>
            <person name="van Gelder W."/>
            <person name="Glover K."/>
            <person name="Roden E.E."/>
            <person name="Boyd E.S."/>
        </authorList>
    </citation>
    <scope>NUCLEOTIDE SEQUENCE [LARGE SCALE GENOMIC DNA]</scope>
    <source>
        <strain evidence="1 2">RG</strain>
    </source>
</reference>
<gene>
    <name evidence="1" type="ORF">ABW22_06290</name>
</gene>
<name>A0A106BQZ3_THIDE</name>
<dbReference type="EMBL" id="LDUG01000018">
    <property type="protein sequence ID" value="KVW97015.1"/>
    <property type="molecule type" value="Genomic_DNA"/>
</dbReference>
<dbReference type="SUPFAM" id="SSF56935">
    <property type="entry name" value="Porins"/>
    <property type="match status" value="1"/>
</dbReference>
<dbReference type="PATRIC" id="fig|36861.3.peg.723"/>
<proteinExistence type="predicted"/>
<evidence type="ECO:0000313" key="1">
    <source>
        <dbReference type="EMBL" id="KVW97015.1"/>
    </source>
</evidence>
<protein>
    <recommendedName>
        <fullName evidence="3">TIGR03016 family PEP-CTERM system-associated outer membrane protein</fullName>
    </recommendedName>
</protein>
<organism evidence="1 2">
    <name type="scientific">Thiobacillus denitrificans</name>
    <dbReference type="NCBI Taxonomy" id="36861"/>
    <lineage>
        <taxon>Bacteria</taxon>
        <taxon>Pseudomonadati</taxon>
        <taxon>Pseudomonadota</taxon>
        <taxon>Betaproteobacteria</taxon>
        <taxon>Nitrosomonadales</taxon>
        <taxon>Thiobacillaceae</taxon>
        <taxon>Thiobacillus</taxon>
    </lineage>
</organism>